<comment type="caution">
    <text evidence="3">The sequence shown here is derived from an EMBL/GenBank/DDBJ whole genome shotgun (WGS) entry which is preliminary data.</text>
</comment>
<organism evidence="3 4">
    <name type="scientific">Winogradskyella aquimaris</name>
    <dbReference type="NCBI Taxonomy" id="864074"/>
    <lineage>
        <taxon>Bacteria</taxon>
        <taxon>Pseudomonadati</taxon>
        <taxon>Bacteroidota</taxon>
        <taxon>Flavobacteriia</taxon>
        <taxon>Flavobacteriales</taxon>
        <taxon>Flavobacteriaceae</taxon>
        <taxon>Winogradskyella</taxon>
    </lineage>
</organism>
<evidence type="ECO:0000256" key="1">
    <source>
        <dbReference type="ARBA" id="ARBA00022679"/>
    </source>
</evidence>
<keyword evidence="1 3" id="KW-0808">Transferase</keyword>
<dbReference type="Pfam" id="PF00534">
    <property type="entry name" value="Glycos_transf_1"/>
    <property type="match status" value="1"/>
</dbReference>
<evidence type="ECO:0000259" key="2">
    <source>
        <dbReference type="Pfam" id="PF00534"/>
    </source>
</evidence>
<protein>
    <submittedName>
        <fullName evidence="3">Glycosyltransferase</fullName>
        <ecNumber evidence="3">2.4.-.-</ecNumber>
    </submittedName>
</protein>
<dbReference type="RefSeq" id="WP_320555458.1">
    <property type="nucleotide sequence ID" value="NZ_JAXDAE010000005.1"/>
</dbReference>
<reference evidence="3 4" key="1">
    <citation type="submission" date="2023-11" db="EMBL/GenBank/DDBJ databases">
        <title>Winogradskyella pelagius sp. nov., isolated from coastal sediment.</title>
        <authorList>
            <person name="Li F."/>
        </authorList>
    </citation>
    <scope>NUCLEOTIDE SEQUENCE [LARGE SCALE GENOMIC DNA]</scope>
    <source>
        <strain evidence="3 4">KCTC 23502</strain>
    </source>
</reference>
<sequence>MSSNRLKIEWLTKSLAMKAYFDGDRTMQYTGGTLYEIDAIETLSKNYDISVNFNYIKTENTLTYYFKRHKKFLNADICVTDPYVLAFNKLDYKRYNIAIIHHIDEGLTKQTKFGKYFLKQLLKNLAKVDLVVVVSKYWENYLASKEIQNIKIIYNSYHLEDFEVEDYKLAKLKKKLQLDSEKPTIYLGKLGKGKGVEKVLQYIDVSKYNLIATGKNKSTSDYYRTVFLPKEDFPALLKLADVVLCMSTMPEGWNRVAHEAMLVKTPVIGSGSGGMKELLDNAGQSVITEFSQLESKIQKVIENKMELGNLAFDYVKQFNSEYFNSEWISIIKNAIQKVNR</sequence>
<dbReference type="PANTHER" id="PTHR46401:SF2">
    <property type="entry name" value="GLYCOSYLTRANSFERASE WBBK-RELATED"/>
    <property type="match status" value="1"/>
</dbReference>
<dbReference type="SUPFAM" id="SSF53756">
    <property type="entry name" value="UDP-Glycosyltransferase/glycogen phosphorylase"/>
    <property type="match status" value="1"/>
</dbReference>
<dbReference type="PANTHER" id="PTHR46401">
    <property type="entry name" value="GLYCOSYLTRANSFERASE WBBK-RELATED"/>
    <property type="match status" value="1"/>
</dbReference>
<dbReference type="EMBL" id="JAXDAE010000005">
    <property type="protein sequence ID" value="MDY2587085.1"/>
    <property type="molecule type" value="Genomic_DNA"/>
</dbReference>
<dbReference type="GO" id="GO:0016757">
    <property type="term" value="F:glycosyltransferase activity"/>
    <property type="evidence" value="ECO:0007669"/>
    <property type="project" value="UniProtKB-KW"/>
</dbReference>
<dbReference type="Proteomes" id="UP001285855">
    <property type="component" value="Unassembled WGS sequence"/>
</dbReference>
<gene>
    <name evidence="3" type="ORF">SNF14_07015</name>
</gene>
<keyword evidence="3" id="KW-0328">Glycosyltransferase</keyword>
<proteinExistence type="predicted"/>
<name>A0ABU5EMV5_9FLAO</name>
<dbReference type="InterPro" id="IPR001296">
    <property type="entry name" value="Glyco_trans_1"/>
</dbReference>
<evidence type="ECO:0000313" key="3">
    <source>
        <dbReference type="EMBL" id="MDY2587085.1"/>
    </source>
</evidence>
<accession>A0ABU5EMV5</accession>
<dbReference type="EC" id="2.4.-.-" evidence="3"/>
<dbReference type="Gene3D" id="3.40.50.2000">
    <property type="entry name" value="Glycogen Phosphorylase B"/>
    <property type="match status" value="2"/>
</dbReference>
<feature type="domain" description="Glycosyl transferase family 1" evidence="2">
    <location>
        <begin position="174"/>
        <end position="304"/>
    </location>
</feature>
<evidence type="ECO:0000313" key="4">
    <source>
        <dbReference type="Proteomes" id="UP001285855"/>
    </source>
</evidence>
<keyword evidence="4" id="KW-1185">Reference proteome</keyword>